<accession>A0A5C6TS84</accession>
<evidence type="ECO:0000313" key="4">
    <source>
        <dbReference type="EMBL" id="TXC63069.1"/>
    </source>
</evidence>
<dbReference type="InterPro" id="IPR000182">
    <property type="entry name" value="GNAT_dom"/>
</dbReference>
<gene>
    <name evidence="4" type="primary">rimI</name>
    <name evidence="4" type="ORF">FRZ32_04950</name>
</gene>
<dbReference type="EMBL" id="VOQQ01000001">
    <property type="protein sequence ID" value="TXC63069.1"/>
    <property type="molecule type" value="Genomic_DNA"/>
</dbReference>
<dbReference type="Proteomes" id="UP000321249">
    <property type="component" value="Unassembled WGS sequence"/>
</dbReference>
<dbReference type="AlphaFoldDB" id="A0A5C6TS84"/>
<dbReference type="Pfam" id="PF00583">
    <property type="entry name" value="Acetyltransf_1"/>
    <property type="match status" value="1"/>
</dbReference>
<feature type="domain" description="N-acetyltransferase" evidence="3">
    <location>
        <begin position="5"/>
        <end position="155"/>
    </location>
</feature>
<comment type="caution">
    <text evidence="4">The sequence shown here is derived from an EMBL/GenBank/DDBJ whole genome shotgun (WGS) entry which is preliminary data.</text>
</comment>
<evidence type="ECO:0000256" key="1">
    <source>
        <dbReference type="ARBA" id="ARBA00022679"/>
    </source>
</evidence>
<dbReference type="OrthoDB" id="9804026at2"/>
<proteinExistence type="predicted"/>
<name>A0A5C6TS84_9SPHN</name>
<sequence length="158" mass="17328">MKSVPELVEGGAVDLPAVMAVMNESFDPRYGERWTFAQCAGLLPMPGVWLTLARVGDAVCGFALARIVADEAELLLLAVRKDAQRHGIGRRLLDAFLSGARSRGAEHFHLEVRDGNPAIHLYESAGFTLAGRRRDYYSGDAGRTFDALTLAKFEPPRR</sequence>
<dbReference type="GO" id="GO:0008080">
    <property type="term" value="F:N-acetyltransferase activity"/>
    <property type="evidence" value="ECO:0007669"/>
    <property type="project" value="InterPro"/>
</dbReference>
<dbReference type="RefSeq" id="WP_147042470.1">
    <property type="nucleotide sequence ID" value="NZ_BAABIR010000002.1"/>
</dbReference>
<protein>
    <submittedName>
        <fullName evidence="4">Ribosomal-protein-alanine N-acetyltransferase</fullName>
    </submittedName>
</protein>
<keyword evidence="5" id="KW-1185">Reference proteome</keyword>
<dbReference type="PANTHER" id="PTHR43877">
    <property type="entry name" value="AMINOALKYLPHOSPHONATE N-ACETYLTRANSFERASE-RELATED-RELATED"/>
    <property type="match status" value="1"/>
</dbReference>
<dbReference type="InterPro" id="IPR006464">
    <property type="entry name" value="AcTrfase_RimI/Ard1"/>
</dbReference>
<keyword evidence="1 4" id="KW-0808">Transferase</keyword>
<evidence type="ECO:0000313" key="5">
    <source>
        <dbReference type="Proteomes" id="UP000321249"/>
    </source>
</evidence>
<dbReference type="NCBIfam" id="TIGR01575">
    <property type="entry name" value="rimI"/>
    <property type="match status" value="1"/>
</dbReference>
<dbReference type="Gene3D" id="3.40.630.30">
    <property type="match status" value="1"/>
</dbReference>
<dbReference type="InterPro" id="IPR050832">
    <property type="entry name" value="Bact_Acetyltransf"/>
</dbReference>
<dbReference type="PROSITE" id="PS51186">
    <property type="entry name" value="GNAT"/>
    <property type="match status" value="1"/>
</dbReference>
<organism evidence="4 5">
    <name type="scientific">Allosphingosinicella ginsenosidimutans</name>
    <dbReference type="NCBI Taxonomy" id="1176539"/>
    <lineage>
        <taxon>Bacteria</taxon>
        <taxon>Pseudomonadati</taxon>
        <taxon>Pseudomonadota</taxon>
        <taxon>Alphaproteobacteria</taxon>
        <taxon>Sphingomonadales</taxon>
        <taxon>Sphingomonadaceae</taxon>
        <taxon>Allosphingosinicella</taxon>
    </lineage>
</organism>
<dbReference type="SUPFAM" id="SSF55729">
    <property type="entry name" value="Acyl-CoA N-acyltransferases (Nat)"/>
    <property type="match status" value="1"/>
</dbReference>
<reference evidence="4 5" key="1">
    <citation type="journal article" date="2015" name="J. Microbiol.">
        <title>Sphingosinicella ginsenosidimutans sp. nov., with ginsenoside converting activity.</title>
        <authorList>
            <person name="Kim J.K."/>
            <person name="Kang M.S."/>
            <person name="Park S.C."/>
            <person name="Kim K.M."/>
            <person name="Choi K."/>
            <person name="Yoon M.H."/>
            <person name="Im W.T."/>
        </authorList>
    </citation>
    <scope>NUCLEOTIDE SEQUENCE [LARGE SCALE GENOMIC DNA]</scope>
    <source>
        <strain evidence="4 5">BS-11</strain>
    </source>
</reference>
<evidence type="ECO:0000259" key="3">
    <source>
        <dbReference type="PROSITE" id="PS51186"/>
    </source>
</evidence>
<keyword evidence="2" id="KW-0012">Acyltransferase</keyword>
<dbReference type="InterPro" id="IPR016181">
    <property type="entry name" value="Acyl_CoA_acyltransferase"/>
</dbReference>
<dbReference type="CDD" id="cd04301">
    <property type="entry name" value="NAT_SF"/>
    <property type="match status" value="1"/>
</dbReference>
<evidence type="ECO:0000256" key="2">
    <source>
        <dbReference type="ARBA" id="ARBA00023315"/>
    </source>
</evidence>